<dbReference type="AlphaFoldDB" id="A0A1J0ABA5"/>
<dbReference type="OrthoDB" id="560236at2"/>
<feature type="transmembrane region" description="Helical" evidence="1">
    <location>
        <begin position="119"/>
        <end position="137"/>
    </location>
</feature>
<dbReference type="STRING" id="1188229.GlitD10_0901"/>
<dbReference type="RefSeq" id="WP_071453834.1">
    <property type="nucleotide sequence ID" value="NZ_CP017675.1"/>
</dbReference>
<keyword evidence="3" id="KW-1185">Reference proteome</keyword>
<dbReference type="Proteomes" id="UP000180235">
    <property type="component" value="Chromosome"/>
</dbReference>
<gene>
    <name evidence="2" type="ORF">GlitD10_0901</name>
</gene>
<name>A0A1J0ABA5_9CYAN</name>
<keyword evidence="1" id="KW-0472">Membrane</keyword>
<organism evidence="2 3">
    <name type="scientific">Gloeomargarita lithophora Alchichica-D10</name>
    <dbReference type="NCBI Taxonomy" id="1188229"/>
    <lineage>
        <taxon>Bacteria</taxon>
        <taxon>Bacillati</taxon>
        <taxon>Cyanobacteriota</taxon>
        <taxon>Cyanophyceae</taxon>
        <taxon>Gloeomargaritales</taxon>
        <taxon>Gloeomargaritaceae</taxon>
        <taxon>Gloeomargarita</taxon>
    </lineage>
</organism>
<feature type="transmembrane region" description="Helical" evidence="1">
    <location>
        <begin position="82"/>
        <end position="99"/>
    </location>
</feature>
<dbReference type="EMBL" id="CP017675">
    <property type="protein sequence ID" value="APB33219.1"/>
    <property type="molecule type" value="Genomic_DNA"/>
</dbReference>
<evidence type="ECO:0000313" key="2">
    <source>
        <dbReference type="EMBL" id="APB33219.1"/>
    </source>
</evidence>
<keyword evidence="1" id="KW-0812">Transmembrane</keyword>
<protein>
    <recommendedName>
        <fullName evidence="4">2TM domain-containing protein</fullName>
    </recommendedName>
</protein>
<evidence type="ECO:0008006" key="4">
    <source>
        <dbReference type="Google" id="ProtNLM"/>
    </source>
</evidence>
<dbReference type="KEGG" id="glt:GlitD10_0901"/>
<evidence type="ECO:0000256" key="1">
    <source>
        <dbReference type="SAM" id="Phobius"/>
    </source>
</evidence>
<accession>A0A1J0ABA5</accession>
<reference evidence="2 3" key="1">
    <citation type="submission" date="2016-10" db="EMBL/GenBank/DDBJ databases">
        <title>Description of Gloeomargarita lithophora gen. nov., sp. nov., a thylakoid-bearing basal-branching cyanobacterium with intracellular carbonates, and proposal for Gloeomargaritales ord. nov.</title>
        <authorList>
            <person name="Moreira D."/>
            <person name="Tavera R."/>
            <person name="Benzerara K."/>
            <person name="Skouri-Panet F."/>
            <person name="Couradeau E."/>
            <person name="Gerard E."/>
            <person name="Loussert C."/>
            <person name="Novelo E."/>
            <person name="Zivanovic Y."/>
            <person name="Lopez-Garcia P."/>
        </authorList>
    </citation>
    <scope>NUCLEOTIDE SEQUENCE [LARGE SCALE GENOMIC DNA]</scope>
    <source>
        <strain evidence="2 3">D10</strain>
    </source>
</reference>
<sequence>MKPTYQPEEVQGILQWAIAHQVRQGEPADTLSQAQLQEIAQELGIPPDDLALAEQAWRQEQSLQFQRGEFHRWRWRLWQEHLVRSVLVTTLVTTPFFLWDWMRDGRVLVWTSQGLAWPYYLPVLVATPLGLLVLWHLGQTLQREGSAYERDWQAWQRHQRFQQIQQKAVRKLSGVVTWLERLLGD</sequence>
<proteinExistence type="predicted"/>
<evidence type="ECO:0000313" key="3">
    <source>
        <dbReference type="Proteomes" id="UP000180235"/>
    </source>
</evidence>
<keyword evidence="1" id="KW-1133">Transmembrane helix</keyword>